<dbReference type="GO" id="GO:0000107">
    <property type="term" value="F:imidazoleglycerol-phosphate synthase activity"/>
    <property type="evidence" value="ECO:0007669"/>
    <property type="project" value="InterPro"/>
</dbReference>
<dbReference type="GO" id="GO:0016829">
    <property type="term" value="F:lyase activity"/>
    <property type="evidence" value="ECO:0007669"/>
    <property type="project" value="UniProtKB-KW"/>
</dbReference>
<reference evidence="7" key="1">
    <citation type="submission" date="2018-05" db="EMBL/GenBank/DDBJ databases">
        <authorList>
            <person name="Lanie J.A."/>
            <person name="Ng W.-L."/>
            <person name="Kazmierczak K.M."/>
            <person name="Andrzejewski T.M."/>
            <person name="Davidsen T.M."/>
            <person name="Wayne K.J."/>
            <person name="Tettelin H."/>
            <person name="Glass J.I."/>
            <person name="Rusch D."/>
            <person name="Podicherti R."/>
            <person name="Tsui H.-C.T."/>
            <person name="Winkler M.E."/>
        </authorList>
    </citation>
    <scope>NUCLEOTIDE SEQUENCE</scope>
</reference>
<keyword evidence="3" id="KW-0028">Amino-acid biosynthesis</keyword>
<keyword evidence="4" id="KW-0368">Histidine biosynthesis</keyword>
<dbReference type="InterPro" id="IPR006062">
    <property type="entry name" value="His_biosynth"/>
</dbReference>
<feature type="non-terminal residue" evidence="7">
    <location>
        <position position="200"/>
    </location>
</feature>
<dbReference type="InterPro" id="IPR013785">
    <property type="entry name" value="Aldolase_TIM"/>
</dbReference>
<dbReference type="InterPro" id="IPR050064">
    <property type="entry name" value="IGPS_HisA/HisF"/>
</dbReference>
<dbReference type="Gene3D" id="3.20.20.70">
    <property type="entry name" value="Aldolase class I"/>
    <property type="match status" value="1"/>
</dbReference>
<name>A0A382JS70_9ZZZZ</name>
<evidence type="ECO:0000313" key="7">
    <source>
        <dbReference type="EMBL" id="SVC14586.1"/>
    </source>
</evidence>
<dbReference type="PANTHER" id="PTHR21235">
    <property type="entry name" value="IMIDAZOLE GLYCEROL PHOSPHATE SYNTHASE SUBUNIT HISF/H IGP SYNTHASE SUBUNIT HISF/H"/>
    <property type="match status" value="1"/>
</dbReference>
<dbReference type="InterPro" id="IPR004651">
    <property type="entry name" value="HisF"/>
</dbReference>
<dbReference type="GO" id="GO:0000105">
    <property type="term" value="P:L-histidine biosynthetic process"/>
    <property type="evidence" value="ECO:0007669"/>
    <property type="project" value="UniProtKB-UniPathway"/>
</dbReference>
<gene>
    <name evidence="7" type="ORF">METZ01_LOCUS267440</name>
</gene>
<evidence type="ECO:0000256" key="3">
    <source>
        <dbReference type="ARBA" id="ARBA00022605"/>
    </source>
</evidence>
<dbReference type="EMBL" id="UINC01075925">
    <property type="protein sequence ID" value="SVC14586.1"/>
    <property type="molecule type" value="Genomic_DNA"/>
</dbReference>
<dbReference type="UniPathway" id="UPA00031">
    <property type="reaction ID" value="UER00010"/>
</dbReference>
<evidence type="ECO:0000256" key="4">
    <source>
        <dbReference type="ARBA" id="ARBA00023102"/>
    </source>
</evidence>
<dbReference type="PANTHER" id="PTHR21235:SF2">
    <property type="entry name" value="IMIDAZOLE GLYCEROL PHOSPHATE SYNTHASE HISHF"/>
    <property type="match status" value="1"/>
</dbReference>
<comment type="pathway">
    <text evidence="1">Amino-acid biosynthesis; L-histidine biosynthesis; L-histidine from 5-phospho-alpha-D-ribose 1-diphosphate: step 5/9.</text>
</comment>
<dbReference type="EC" id="4.3.2.10" evidence="2"/>
<evidence type="ECO:0000256" key="6">
    <source>
        <dbReference type="ARBA" id="ARBA00047838"/>
    </source>
</evidence>
<dbReference type="CDD" id="cd04731">
    <property type="entry name" value="HisF"/>
    <property type="match status" value="1"/>
</dbReference>
<dbReference type="Pfam" id="PF00977">
    <property type="entry name" value="His_biosynth"/>
    <property type="match status" value="1"/>
</dbReference>
<evidence type="ECO:0000256" key="1">
    <source>
        <dbReference type="ARBA" id="ARBA00005091"/>
    </source>
</evidence>
<comment type="catalytic activity">
    <reaction evidence="6">
        <text>5-[(5-phospho-1-deoxy-D-ribulos-1-ylimino)methylamino]-1-(5-phospho-beta-D-ribosyl)imidazole-4-carboxamide + L-glutamine = D-erythro-1-(imidazol-4-yl)glycerol 3-phosphate + 5-amino-1-(5-phospho-beta-D-ribosyl)imidazole-4-carboxamide + L-glutamate + H(+)</text>
        <dbReference type="Rhea" id="RHEA:24793"/>
        <dbReference type="ChEBI" id="CHEBI:15378"/>
        <dbReference type="ChEBI" id="CHEBI:29985"/>
        <dbReference type="ChEBI" id="CHEBI:58278"/>
        <dbReference type="ChEBI" id="CHEBI:58359"/>
        <dbReference type="ChEBI" id="CHEBI:58475"/>
        <dbReference type="ChEBI" id="CHEBI:58525"/>
        <dbReference type="EC" id="4.3.2.10"/>
    </reaction>
</comment>
<dbReference type="AlphaFoldDB" id="A0A382JS70"/>
<protein>
    <recommendedName>
        <fullName evidence="2">imidazole glycerol-phosphate synthase</fullName>
        <ecNumber evidence="2">4.3.2.10</ecNumber>
    </recommendedName>
</protein>
<keyword evidence="5" id="KW-0456">Lyase</keyword>
<proteinExistence type="predicted"/>
<sequence length="200" mass="21464">MKDFGLVKGIKFDSWRRVGTEMQSVKIYNLRQVDELILLDITATTSGRGQDLELINRLAGECFTPLTVGGGIRTVADIRDLLMAGADKVSICTAAIEDPDLIAQASSIFGSQCIVVSIDARRCKDGLYEAWTHSGVTPSSRSVQEVARQAELSGAGELLVTSVDQDGTMEGYDLELIRSVTEVVEIPVIASGGCGSPEHM</sequence>
<accession>A0A382JS70</accession>
<organism evidence="7">
    <name type="scientific">marine metagenome</name>
    <dbReference type="NCBI Taxonomy" id="408172"/>
    <lineage>
        <taxon>unclassified sequences</taxon>
        <taxon>metagenomes</taxon>
        <taxon>ecological metagenomes</taxon>
    </lineage>
</organism>
<dbReference type="SUPFAM" id="SSF51366">
    <property type="entry name" value="Ribulose-phoshate binding barrel"/>
    <property type="match status" value="1"/>
</dbReference>
<dbReference type="InterPro" id="IPR011060">
    <property type="entry name" value="RibuloseP-bd_barrel"/>
</dbReference>
<evidence type="ECO:0000256" key="5">
    <source>
        <dbReference type="ARBA" id="ARBA00023239"/>
    </source>
</evidence>
<evidence type="ECO:0000256" key="2">
    <source>
        <dbReference type="ARBA" id="ARBA00012809"/>
    </source>
</evidence>